<evidence type="ECO:0000256" key="1">
    <source>
        <dbReference type="ARBA" id="ARBA00009369"/>
    </source>
</evidence>
<dbReference type="GO" id="GO:0005886">
    <property type="term" value="C:plasma membrane"/>
    <property type="evidence" value="ECO:0007669"/>
    <property type="project" value="TreeGrafter"/>
</dbReference>
<dbReference type="Proteomes" id="UP000229526">
    <property type="component" value="Unassembled WGS sequence"/>
</dbReference>
<dbReference type="Pfam" id="PF04085">
    <property type="entry name" value="MreC"/>
    <property type="match status" value="1"/>
</dbReference>
<dbReference type="InterPro" id="IPR007221">
    <property type="entry name" value="MreC"/>
</dbReference>
<feature type="coiled-coil region" evidence="5">
    <location>
        <begin position="53"/>
        <end position="80"/>
    </location>
</feature>
<dbReference type="Gene3D" id="2.40.10.340">
    <property type="entry name" value="Rod shape-determining protein MreC, domain 1"/>
    <property type="match status" value="1"/>
</dbReference>
<organism evidence="7 8">
    <name type="scientific">Candidatus Harrisonbacteria bacterium CG10_big_fil_rev_8_21_14_0_10_49_15</name>
    <dbReference type="NCBI Taxonomy" id="1974587"/>
    <lineage>
        <taxon>Bacteria</taxon>
        <taxon>Candidatus Harrisoniibacteriota</taxon>
    </lineage>
</organism>
<accession>A0A2H0ULR4</accession>
<gene>
    <name evidence="7" type="ORF">COU11_01090</name>
</gene>
<keyword evidence="5" id="KW-0175">Coiled coil</keyword>
<dbReference type="InterPro" id="IPR042175">
    <property type="entry name" value="Cell/Rod_MreC_2"/>
</dbReference>
<evidence type="ECO:0000256" key="2">
    <source>
        <dbReference type="ARBA" id="ARBA00013855"/>
    </source>
</evidence>
<sequence length="239" mass="26700">MSKNSKRTKVVLGVLALLLLLGQWLFVPRTYVRSRLGQALQAPFVFLESLRSRSALVDQLKELQIENLGLRAELASVNARPELIQEEGQRYVRARAYSSYPLNNVDNLLINVGENVGVEVGMPVLVTPNLFFGEVVEVFETMAMVRTIFDPGWELQVKIGDQNADSLFVGGPSPRLTLISKGRRVASDQEVYLTDKRYPLGLVLGAVGQISDSDQNLFEEASLDTPYTRSDINQLYVRL</sequence>
<evidence type="ECO:0000256" key="3">
    <source>
        <dbReference type="ARBA" id="ARBA00022960"/>
    </source>
</evidence>
<evidence type="ECO:0000256" key="4">
    <source>
        <dbReference type="ARBA" id="ARBA00032089"/>
    </source>
</evidence>
<reference evidence="8" key="1">
    <citation type="submission" date="2017-09" db="EMBL/GenBank/DDBJ databases">
        <title>Depth-based differentiation of microbial function through sediment-hosted aquifers and enrichment of novel symbionts in the deep terrestrial subsurface.</title>
        <authorList>
            <person name="Probst A.J."/>
            <person name="Ladd B."/>
            <person name="Jarett J.K."/>
            <person name="Geller-Mcgrath D.E."/>
            <person name="Sieber C.M.K."/>
            <person name="Emerson J.B."/>
            <person name="Anantharaman K."/>
            <person name="Thomas B.C."/>
            <person name="Malmstrom R."/>
            <person name="Stieglmeier M."/>
            <person name="Klingl A."/>
            <person name="Woyke T."/>
            <person name="Ryan C.M."/>
            <person name="Banfield J.F."/>
        </authorList>
    </citation>
    <scope>NUCLEOTIDE SEQUENCE [LARGE SCALE GENOMIC DNA]</scope>
</reference>
<keyword evidence="3" id="KW-0133">Cell shape</keyword>
<evidence type="ECO:0000259" key="6">
    <source>
        <dbReference type="Pfam" id="PF04085"/>
    </source>
</evidence>
<dbReference type="AlphaFoldDB" id="A0A2H0ULR4"/>
<comment type="caution">
    <text evidence="7">The sequence shown here is derived from an EMBL/GenBank/DDBJ whole genome shotgun (WGS) entry which is preliminary data.</text>
</comment>
<dbReference type="PANTHER" id="PTHR34138">
    <property type="entry name" value="CELL SHAPE-DETERMINING PROTEIN MREC"/>
    <property type="match status" value="1"/>
</dbReference>
<dbReference type="PANTHER" id="PTHR34138:SF1">
    <property type="entry name" value="CELL SHAPE-DETERMINING PROTEIN MREC"/>
    <property type="match status" value="1"/>
</dbReference>
<protein>
    <recommendedName>
        <fullName evidence="2">Cell shape-determining protein MreC</fullName>
    </recommendedName>
    <alternativeName>
        <fullName evidence="4">Cell shape protein MreC</fullName>
    </alternativeName>
</protein>
<evidence type="ECO:0000256" key="5">
    <source>
        <dbReference type="SAM" id="Coils"/>
    </source>
</evidence>
<dbReference type="InterPro" id="IPR042177">
    <property type="entry name" value="Cell/Rod_1"/>
</dbReference>
<comment type="similarity">
    <text evidence="1">Belongs to the MreC family.</text>
</comment>
<proteinExistence type="inferred from homology"/>
<feature type="domain" description="Rod shape-determining protein MreC beta-barrel core" evidence="6">
    <location>
        <begin position="105"/>
        <end position="237"/>
    </location>
</feature>
<evidence type="ECO:0000313" key="8">
    <source>
        <dbReference type="Proteomes" id="UP000229526"/>
    </source>
</evidence>
<name>A0A2H0ULR4_9BACT</name>
<dbReference type="Gene3D" id="2.40.10.350">
    <property type="entry name" value="Rod shape-determining protein MreC, domain 2"/>
    <property type="match status" value="1"/>
</dbReference>
<dbReference type="InterPro" id="IPR055342">
    <property type="entry name" value="MreC_beta-barrel_core"/>
</dbReference>
<dbReference type="EMBL" id="PFBD01000008">
    <property type="protein sequence ID" value="PIR87328.1"/>
    <property type="molecule type" value="Genomic_DNA"/>
</dbReference>
<evidence type="ECO:0000313" key="7">
    <source>
        <dbReference type="EMBL" id="PIR87328.1"/>
    </source>
</evidence>
<dbReference type="GO" id="GO:0008360">
    <property type="term" value="P:regulation of cell shape"/>
    <property type="evidence" value="ECO:0007669"/>
    <property type="project" value="UniProtKB-KW"/>
</dbReference>